<gene>
    <name evidence="4" type="ORF">ACFO1S_03695</name>
</gene>
<accession>A0ABV8S548</accession>
<feature type="compositionally biased region" description="Low complexity" evidence="1">
    <location>
        <begin position="730"/>
        <end position="742"/>
    </location>
</feature>
<dbReference type="InterPro" id="IPR013783">
    <property type="entry name" value="Ig-like_fold"/>
</dbReference>
<evidence type="ECO:0000256" key="2">
    <source>
        <dbReference type="SAM" id="SignalP"/>
    </source>
</evidence>
<proteinExistence type="predicted"/>
<feature type="chain" id="PRO_5045691830" evidence="2">
    <location>
        <begin position="26"/>
        <end position="1176"/>
    </location>
</feature>
<keyword evidence="5" id="KW-1185">Reference proteome</keyword>
<dbReference type="Pfam" id="PF00395">
    <property type="entry name" value="SLH"/>
    <property type="match status" value="2"/>
</dbReference>
<dbReference type="Gene3D" id="2.60.40.10">
    <property type="entry name" value="Immunoglobulins"/>
    <property type="match status" value="1"/>
</dbReference>
<organism evidence="4 5">
    <name type="scientific">Cohnella boryungensis</name>
    <dbReference type="NCBI Taxonomy" id="768479"/>
    <lineage>
        <taxon>Bacteria</taxon>
        <taxon>Bacillati</taxon>
        <taxon>Bacillota</taxon>
        <taxon>Bacilli</taxon>
        <taxon>Bacillales</taxon>
        <taxon>Paenibacillaceae</taxon>
        <taxon>Cohnella</taxon>
    </lineage>
</organism>
<dbReference type="Proteomes" id="UP001595755">
    <property type="component" value="Unassembled WGS sequence"/>
</dbReference>
<dbReference type="InterPro" id="IPR001119">
    <property type="entry name" value="SLH_dom"/>
</dbReference>
<dbReference type="PROSITE" id="PS51272">
    <property type="entry name" value="SLH"/>
    <property type="match status" value="2"/>
</dbReference>
<keyword evidence="2" id="KW-0732">Signal</keyword>
<name>A0ABV8S548_9BACL</name>
<reference evidence="5" key="1">
    <citation type="journal article" date="2019" name="Int. J. Syst. Evol. Microbiol.">
        <title>The Global Catalogue of Microorganisms (GCM) 10K type strain sequencing project: providing services to taxonomists for standard genome sequencing and annotation.</title>
        <authorList>
            <consortium name="The Broad Institute Genomics Platform"/>
            <consortium name="The Broad Institute Genome Sequencing Center for Infectious Disease"/>
            <person name="Wu L."/>
            <person name="Ma J."/>
        </authorList>
    </citation>
    <scope>NUCLEOTIDE SEQUENCE [LARGE SCALE GENOMIC DNA]</scope>
    <source>
        <strain evidence="5">CGMCC 4.1641</strain>
    </source>
</reference>
<sequence>MIRKGIVFLLVTVLLAVYYPNQAYAADATLAGGVESVTATNIPSDATDVVLYRGNGAEQDRLQVNVSNSIASSYTFTNVPPGENYYVKSYRYSLPVKSTLEYAYTGSNMISVDPRAVTANGGFGRVPVSDATEGALLTLYQSGGGVIASHTLLSGETAYTFEAVPYGENYYVIQTVNGRSSLNSVFVTSSMPAPSVSGGVGQVAVTNAQDAALLTLFRADGTTAGTEQLAAGQTSHTFTGIAPGLNYYVLQQVGAVGSASSATVTVAPPAIMASGGVGVFHMSGAETGATIRLYRSNGAEEASYTLTGTETSHSFLAVPPGTSYYATQTVNNSEGDGSNTVTVSPEAVSAVGGTREVQASAATGGSVLKLYAEGGGTAVATHVLGALETEYTFSAVAPGLNYFVTQSVAGVESQGSNTVTVTPSPVLLDGGTRAVHVTGAETGATLNLYRSNGELLQTHGLTGSETAYVFTDVPAGSGYYVRQVANGAESAASNTVTVAPSGLQVFGGEQSVAVNGADNGAELKLYQGNGSAVLAQHTLGALETGHTFTVVTPGLNYYVTQTTGGAESQGSNLVSVSPNAPALERGVLSVSVTQAVYEADVILYRADGTELANTTWSLGQSDYTFANVAPGHNYYVEQRLNGVTSRASGLAASLPPAVQAVAGKRSVSVSGFMPGALLTLYDSRNVSVASATPDGATHVFTGLTGGASYIVTQTVNDAESLPSVAVTAESDASSGSNGDSAGTAEKPPVQVGSIDVWFDADRQNRLALGERIQLSGRETLRVMLEESAIARKLTEKTEWRTVTVDVSSENGPVTVEWNGLLAQTLVEHNQSLEIRTGSGTYRLPSSEFRISERIKTGQFSEDMPYEQMIFKVTLAPASQRQSDSFARAASYAGASVLATPMEFRLELQAGDKNVAIEMFGGRVEREIRMPSTADAGEMTTGVVYDERQSVLRHVPTYFYTRDGVTYARISSLTNSLYGVIRHSVKLDEPLPAWASEGVGQMLDRLIMEPERTDDGRTTFAWQSRTSRAEYAASLVRMLGLYRLSADAAFSDVSGLSRYQADIGLAKAYGIVDGYSDGTFRPEQPISRGEALTMLVRALTASGVKSRLKSGQDTLKLESFDDYRDAPAWAREAVSFAVSKGLIQGERNRLQLDRNITRAETAVLLERVLERSELINP</sequence>
<protein>
    <submittedName>
        <fullName evidence="4">S-layer homology domain-containing protein</fullName>
    </submittedName>
</protein>
<feature type="domain" description="SLH" evidence="3">
    <location>
        <begin position="1116"/>
        <end position="1176"/>
    </location>
</feature>
<evidence type="ECO:0000256" key="1">
    <source>
        <dbReference type="SAM" id="MobiDB-lite"/>
    </source>
</evidence>
<dbReference type="EMBL" id="JBHSED010000003">
    <property type="protein sequence ID" value="MFC4302542.1"/>
    <property type="molecule type" value="Genomic_DNA"/>
</dbReference>
<feature type="signal peptide" evidence="2">
    <location>
        <begin position="1"/>
        <end position="25"/>
    </location>
</feature>
<feature type="domain" description="SLH" evidence="3">
    <location>
        <begin position="1045"/>
        <end position="1108"/>
    </location>
</feature>
<evidence type="ECO:0000259" key="3">
    <source>
        <dbReference type="PROSITE" id="PS51272"/>
    </source>
</evidence>
<dbReference type="RefSeq" id="WP_204600573.1">
    <property type="nucleotide sequence ID" value="NZ_JBHSED010000003.1"/>
</dbReference>
<evidence type="ECO:0000313" key="4">
    <source>
        <dbReference type="EMBL" id="MFC4302542.1"/>
    </source>
</evidence>
<feature type="region of interest" description="Disordered" evidence="1">
    <location>
        <begin position="726"/>
        <end position="747"/>
    </location>
</feature>
<comment type="caution">
    <text evidence="4">The sequence shown here is derived from an EMBL/GenBank/DDBJ whole genome shotgun (WGS) entry which is preliminary data.</text>
</comment>
<evidence type="ECO:0000313" key="5">
    <source>
        <dbReference type="Proteomes" id="UP001595755"/>
    </source>
</evidence>